<accession>A0A8X6YSX4</accession>
<organism evidence="1 2">
    <name type="scientific">Trichonephila inaurata madagascariensis</name>
    <dbReference type="NCBI Taxonomy" id="2747483"/>
    <lineage>
        <taxon>Eukaryota</taxon>
        <taxon>Metazoa</taxon>
        <taxon>Ecdysozoa</taxon>
        <taxon>Arthropoda</taxon>
        <taxon>Chelicerata</taxon>
        <taxon>Arachnida</taxon>
        <taxon>Araneae</taxon>
        <taxon>Araneomorphae</taxon>
        <taxon>Entelegynae</taxon>
        <taxon>Araneoidea</taxon>
        <taxon>Nephilidae</taxon>
        <taxon>Trichonephila</taxon>
        <taxon>Trichonephila inaurata</taxon>
    </lineage>
</organism>
<dbReference type="EMBL" id="BMAV01021878">
    <property type="protein sequence ID" value="GFY76378.1"/>
    <property type="molecule type" value="Genomic_DNA"/>
</dbReference>
<dbReference type="Proteomes" id="UP000886998">
    <property type="component" value="Unassembled WGS sequence"/>
</dbReference>
<protein>
    <submittedName>
        <fullName evidence="1">Uncharacterized protein</fullName>
    </submittedName>
</protein>
<evidence type="ECO:0000313" key="2">
    <source>
        <dbReference type="Proteomes" id="UP000886998"/>
    </source>
</evidence>
<comment type="caution">
    <text evidence="1">The sequence shown here is derived from an EMBL/GenBank/DDBJ whole genome shotgun (WGS) entry which is preliminary data.</text>
</comment>
<name>A0A8X6YSX4_9ARAC</name>
<gene>
    <name evidence="1" type="ORF">TNIN_93911</name>
</gene>
<proteinExistence type="predicted"/>
<reference evidence="1" key="1">
    <citation type="submission" date="2020-08" db="EMBL/GenBank/DDBJ databases">
        <title>Multicomponent nature underlies the extraordinary mechanical properties of spider dragline silk.</title>
        <authorList>
            <person name="Kono N."/>
            <person name="Nakamura H."/>
            <person name="Mori M."/>
            <person name="Yoshida Y."/>
            <person name="Ohtoshi R."/>
            <person name="Malay A.D."/>
            <person name="Moran D.A.P."/>
            <person name="Tomita M."/>
            <person name="Numata K."/>
            <person name="Arakawa K."/>
        </authorList>
    </citation>
    <scope>NUCLEOTIDE SEQUENCE</scope>
</reference>
<evidence type="ECO:0000313" key="1">
    <source>
        <dbReference type="EMBL" id="GFY76378.1"/>
    </source>
</evidence>
<keyword evidence="2" id="KW-1185">Reference proteome</keyword>
<sequence length="160" mass="18112">MEVRIFSNIPGVSWISLAVAMKSTIRFMVLSTGVSRTRGFSYPQMKKYMHFTCGGRTGDQQAYVSFDHGYVWSNGKNCCHIIAGVSALIKCVEFKIFTHQKHESREWITQIQTSSFGSNKKSEAHCLYLADACVGQDGKEWWNGIRKKIYMKEMSSATSS</sequence>
<dbReference type="AlphaFoldDB" id="A0A8X6YSX4"/>